<feature type="compositionally biased region" description="Basic and acidic residues" evidence="1">
    <location>
        <begin position="89"/>
        <end position="98"/>
    </location>
</feature>
<dbReference type="EMBL" id="JAJA02000002">
    <property type="protein sequence ID" value="KWS02290.1"/>
    <property type="molecule type" value="Genomic_DNA"/>
</dbReference>
<protein>
    <submittedName>
        <fullName evidence="3">Uncharacterized protein</fullName>
    </submittedName>
</protein>
<dbReference type="AlphaFoldDB" id="A0A108U4A1"/>
<accession>A0A108U4A1</accession>
<feature type="chain" id="PRO_5007131476" evidence="2">
    <location>
        <begin position="34"/>
        <end position="263"/>
    </location>
</feature>
<sequence>MSGININGARATMLALGNAAVLVCGLTAGQAFAQNSWEVNDSQAGKYLEEIRDGLGKKGATDKDNVNGKLNNIMKIGSAKKSGEAAPEPTEKMEKDKPSQVAKTIQDRCPSNQGSSDQSMKDLHTICEELVKTETAQYNYSLAMYEIFKKRKERLDEIESNRSNLSSTDQGKLQDNTNALLALMARMELDMNQYRFYMEAYAARTTYLKTVRDNVSNQVVNGQSKDKSSLGSIGREVFGAGVLKGAMDAMKTNRIESPWKSRD</sequence>
<feature type="signal peptide" evidence="2">
    <location>
        <begin position="1"/>
        <end position="33"/>
    </location>
</feature>
<dbReference type="RefSeq" id="WP_051547720.1">
    <property type="nucleotide sequence ID" value="NZ_JAJA02000002.1"/>
</dbReference>
<dbReference type="Proteomes" id="UP000023435">
    <property type="component" value="Unassembled WGS sequence"/>
</dbReference>
<feature type="region of interest" description="Disordered" evidence="1">
    <location>
        <begin position="79"/>
        <end position="119"/>
    </location>
</feature>
<keyword evidence="4" id="KW-1185">Reference proteome</keyword>
<name>A0A108U4A1_9GAMM</name>
<evidence type="ECO:0000313" key="4">
    <source>
        <dbReference type="Proteomes" id="UP000023435"/>
    </source>
</evidence>
<feature type="compositionally biased region" description="Polar residues" evidence="1">
    <location>
        <begin position="109"/>
        <end position="118"/>
    </location>
</feature>
<organism evidence="3 4">
    <name type="scientific">Lysobacter capsici AZ78</name>
    <dbReference type="NCBI Taxonomy" id="1444315"/>
    <lineage>
        <taxon>Bacteria</taxon>
        <taxon>Pseudomonadati</taxon>
        <taxon>Pseudomonadota</taxon>
        <taxon>Gammaproteobacteria</taxon>
        <taxon>Lysobacterales</taxon>
        <taxon>Lysobacteraceae</taxon>
        <taxon>Lysobacter</taxon>
    </lineage>
</organism>
<proteinExistence type="predicted"/>
<evidence type="ECO:0000256" key="1">
    <source>
        <dbReference type="SAM" id="MobiDB-lite"/>
    </source>
</evidence>
<reference evidence="3 4" key="1">
    <citation type="journal article" date="2014" name="Genome Announc.">
        <title>Draft Genome Sequence of Lysobacter capsici AZ78, a Bacterium Antagonistic to Plant-Pathogenic Oomycetes.</title>
        <authorList>
            <person name="Puopolo G."/>
            <person name="Sonego P."/>
            <person name="Engelen K."/>
            <person name="Pertot I."/>
        </authorList>
    </citation>
    <scope>NUCLEOTIDE SEQUENCE [LARGE SCALE GENOMIC DNA]</scope>
    <source>
        <strain evidence="3 4">AZ78</strain>
    </source>
</reference>
<comment type="caution">
    <text evidence="3">The sequence shown here is derived from an EMBL/GenBank/DDBJ whole genome shotgun (WGS) entry which is preliminary data.</text>
</comment>
<evidence type="ECO:0000256" key="2">
    <source>
        <dbReference type="SAM" id="SignalP"/>
    </source>
</evidence>
<gene>
    <name evidence="3" type="ORF">AZ78_4957</name>
</gene>
<evidence type="ECO:0000313" key="3">
    <source>
        <dbReference type="EMBL" id="KWS02290.1"/>
    </source>
</evidence>
<keyword evidence="2" id="KW-0732">Signal</keyword>
<dbReference type="OrthoDB" id="6024971at2"/>